<dbReference type="EMBL" id="NQJD01000002">
    <property type="protein sequence ID" value="TAA76088.1"/>
    <property type="molecule type" value="Genomic_DNA"/>
</dbReference>
<evidence type="ECO:0000313" key="1">
    <source>
        <dbReference type="EMBL" id="TAA76088.1"/>
    </source>
</evidence>
<reference evidence="1" key="1">
    <citation type="submission" date="2017-07" db="EMBL/GenBank/DDBJ databases">
        <title>The cable genome - Insights into the physiology and evolution of filamentous bacteria capable of sulfide oxidation via long distance electron transfer.</title>
        <authorList>
            <person name="Thorup C."/>
            <person name="Bjerg J.T."/>
            <person name="Schreiber L."/>
            <person name="Nielsen L.P."/>
            <person name="Kjeldsen K.U."/>
            <person name="Boesen T."/>
            <person name="Boggild A."/>
            <person name="Meysman F."/>
            <person name="Geelhoed J."/>
            <person name="Schramm A."/>
        </authorList>
    </citation>
    <scope>NUCLEOTIDE SEQUENCE [LARGE SCALE GENOMIC DNA]</scope>
    <source>
        <strain evidence="1">GS</strain>
    </source>
</reference>
<proteinExistence type="predicted"/>
<comment type="caution">
    <text evidence="1">The sequence shown here is derived from an EMBL/GenBank/DDBJ whole genome shotgun (WGS) entry which is preliminary data.</text>
</comment>
<gene>
    <name evidence="1" type="ORF">CDV28_102216</name>
</gene>
<organism evidence="1 2">
    <name type="scientific">Candidatus Electronema aureum</name>
    <dbReference type="NCBI Taxonomy" id="2005002"/>
    <lineage>
        <taxon>Bacteria</taxon>
        <taxon>Pseudomonadati</taxon>
        <taxon>Thermodesulfobacteriota</taxon>
        <taxon>Desulfobulbia</taxon>
        <taxon>Desulfobulbales</taxon>
        <taxon>Desulfobulbaceae</taxon>
        <taxon>Candidatus Electronema</taxon>
    </lineage>
</organism>
<dbReference type="Proteomes" id="UP000316238">
    <property type="component" value="Unassembled WGS sequence"/>
</dbReference>
<dbReference type="AlphaFoldDB" id="A0A521G505"/>
<evidence type="ECO:0008006" key="3">
    <source>
        <dbReference type="Google" id="ProtNLM"/>
    </source>
</evidence>
<protein>
    <recommendedName>
        <fullName evidence="3">Conjugal transfer protein TraB</fullName>
    </recommendedName>
</protein>
<evidence type="ECO:0000313" key="2">
    <source>
        <dbReference type="Proteomes" id="UP000316238"/>
    </source>
</evidence>
<sequence>MSEQKIVRPVTDEAVLKAAKEIMVKFIEIGKVTPANFEEHYERIFNTIKKSAQELNDDSPA</sequence>
<keyword evidence="2" id="KW-1185">Reference proteome</keyword>
<accession>A0A521G505</accession>
<name>A0A521G505_9BACT</name>